<feature type="compositionally biased region" description="Pro residues" evidence="23">
    <location>
        <begin position="1179"/>
        <end position="1189"/>
    </location>
</feature>
<feature type="compositionally biased region" description="Low complexity" evidence="23">
    <location>
        <begin position="1195"/>
        <end position="1214"/>
    </location>
</feature>
<dbReference type="PANTHER" id="PTHR45689">
    <property type="entry name" value="I[[H]] CHANNEL, ISOFORM E"/>
    <property type="match status" value="1"/>
</dbReference>
<dbReference type="GO" id="GO:0005272">
    <property type="term" value="F:sodium channel activity"/>
    <property type="evidence" value="ECO:0007669"/>
    <property type="project" value="UniProtKB-KW"/>
</dbReference>
<keyword evidence="6" id="KW-0633">Potassium transport</keyword>
<feature type="compositionally biased region" description="Low complexity" evidence="23">
    <location>
        <begin position="1424"/>
        <end position="1439"/>
    </location>
</feature>
<evidence type="ECO:0000256" key="8">
    <source>
        <dbReference type="ARBA" id="ARBA00022692"/>
    </source>
</evidence>
<protein>
    <submittedName>
        <fullName evidence="27">Potassium/sodium hyperpolarization-activated cyclic nucleotide-gated channel 2</fullName>
    </submittedName>
</protein>
<evidence type="ECO:0000256" key="10">
    <source>
        <dbReference type="ARBA" id="ARBA00022826"/>
    </source>
</evidence>
<evidence type="ECO:0000256" key="14">
    <source>
        <dbReference type="ARBA" id="ARBA00023053"/>
    </source>
</evidence>
<dbReference type="Pfam" id="PF08412">
    <property type="entry name" value="Ion_trans_N"/>
    <property type="match status" value="1"/>
</dbReference>
<dbReference type="FunFam" id="2.60.120.10:FF:000007">
    <property type="entry name" value="Putative potassium/sodium hyperpolarization-activated cyclic nucleotide-gated channel 2"/>
    <property type="match status" value="1"/>
</dbReference>
<evidence type="ECO:0000256" key="23">
    <source>
        <dbReference type="SAM" id="MobiDB-lite"/>
    </source>
</evidence>
<dbReference type="GO" id="GO:0005249">
    <property type="term" value="F:voltage-gated potassium channel activity"/>
    <property type="evidence" value="ECO:0007669"/>
    <property type="project" value="TreeGrafter"/>
</dbReference>
<dbReference type="PANTHER" id="PTHR45689:SF7">
    <property type="entry name" value="POTASSIUM_SODIUM HYPERPOLARIZATION-ACTIVATED CYCLIC NUCLEOTIDE-GATED CHANNEL 3"/>
    <property type="match status" value="1"/>
</dbReference>
<evidence type="ECO:0000256" key="22">
    <source>
        <dbReference type="ARBA" id="ARBA00036239"/>
    </source>
</evidence>
<dbReference type="Proteomes" id="UP000504630">
    <property type="component" value="Chromosome 16"/>
</dbReference>
<feature type="compositionally biased region" description="Basic and acidic residues" evidence="23">
    <location>
        <begin position="22"/>
        <end position="31"/>
    </location>
</feature>
<feature type="compositionally biased region" description="Low complexity" evidence="23">
    <location>
        <begin position="1250"/>
        <end position="1272"/>
    </location>
</feature>
<keyword evidence="11" id="KW-0851">Voltage-gated channel</keyword>
<dbReference type="PROSITE" id="PS50042">
    <property type="entry name" value="CNMP_BINDING_3"/>
    <property type="match status" value="1"/>
</dbReference>
<organism evidence="26 27">
    <name type="scientific">Cottoperca gobio</name>
    <name type="common">Frogmouth</name>
    <name type="synonym">Aphritis gobio</name>
    <dbReference type="NCBI Taxonomy" id="56716"/>
    <lineage>
        <taxon>Eukaryota</taxon>
        <taxon>Metazoa</taxon>
        <taxon>Chordata</taxon>
        <taxon>Craniata</taxon>
        <taxon>Vertebrata</taxon>
        <taxon>Euteleostomi</taxon>
        <taxon>Actinopterygii</taxon>
        <taxon>Neopterygii</taxon>
        <taxon>Teleostei</taxon>
        <taxon>Neoteleostei</taxon>
        <taxon>Acanthomorphata</taxon>
        <taxon>Eupercaria</taxon>
        <taxon>Perciformes</taxon>
        <taxon>Notothenioidei</taxon>
        <taxon>Bovichtidae</taxon>
        <taxon>Cottoperca</taxon>
    </lineage>
</organism>
<evidence type="ECO:0000256" key="9">
    <source>
        <dbReference type="ARBA" id="ARBA00022741"/>
    </source>
</evidence>
<feature type="transmembrane region" description="Helical" evidence="24">
    <location>
        <begin position="432"/>
        <end position="451"/>
    </location>
</feature>
<evidence type="ECO:0000259" key="25">
    <source>
        <dbReference type="PROSITE" id="PS50042"/>
    </source>
</evidence>
<keyword evidence="20" id="KW-0407">Ion channel</keyword>
<dbReference type="InterPro" id="IPR018490">
    <property type="entry name" value="cNMP-bd_dom_sf"/>
</dbReference>
<keyword evidence="26" id="KW-1185">Reference proteome</keyword>
<reference evidence="27" key="1">
    <citation type="submission" date="2025-08" db="UniProtKB">
        <authorList>
            <consortium name="RefSeq"/>
        </authorList>
    </citation>
    <scope>IDENTIFICATION</scope>
</reference>
<evidence type="ECO:0000256" key="24">
    <source>
        <dbReference type="SAM" id="Phobius"/>
    </source>
</evidence>
<dbReference type="InterPro" id="IPR005821">
    <property type="entry name" value="Ion_trans_dom"/>
</dbReference>
<feature type="compositionally biased region" description="Polar residues" evidence="23">
    <location>
        <begin position="1215"/>
        <end position="1225"/>
    </location>
</feature>
<feature type="compositionally biased region" description="Low complexity" evidence="23">
    <location>
        <begin position="1345"/>
        <end position="1416"/>
    </location>
</feature>
<feature type="compositionally biased region" description="Polar residues" evidence="23">
    <location>
        <begin position="115"/>
        <end position="131"/>
    </location>
</feature>
<keyword evidence="12" id="KW-0630">Potassium</keyword>
<evidence type="ECO:0000256" key="4">
    <source>
        <dbReference type="ARBA" id="ARBA00022461"/>
    </source>
</evidence>
<comment type="similarity">
    <text evidence="2">Belongs to the potassium channel HCN family.</text>
</comment>
<dbReference type="Gene3D" id="1.10.287.70">
    <property type="match status" value="1"/>
</dbReference>
<feature type="compositionally biased region" description="Low complexity" evidence="23">
    <location>
        <begin position="1320"/>
        <end position="1338"/>
    </location>
</feature>
<comment type="catalytic activity">
    <reaction evidence="21">
        <text>K(+)(in) = K(+)(out)</text>
        <dbReference type="Rhea" id="RHEA:29463"/>
        <dbReference type="ChEBI" id="CHEBI:29103"/>
    </reaction>
</comment>
<keyword evidence="8 24" id="KW-0812">Transmembrane</keyword>
<keyword evidence="15" id="KW-0406">Ion transport</keyword>
<evidence type="ECO:0000256" key="16">
    <source>
        <dbReference type="ARBA" id="ARBA00023136"/>
    </source>
</evidence>
<accession>A0A6J2RDT8</accession>
<keyword evidence="16 24" id="KW-0472">Membrane</keyword>
<evidence type="ECO:0000256" key="3">
    <source>
        <dbReference type="ARBA" id="ARBA00022448"/>
    </source>
</evidence>
<gene>
    <name evidence="27" type="primary">LOC115021806</name>
</gene>
<evidence type="ECO:0000256" key="13">
    <source>
        <dbReference type="ARBA" id="ARBA00022989"/>
    </source>
</evidence>
<keyword evidence="9" id="KW-0547">Nucleotide-binding</keyword>
<feature type="region of interest" description="Disordered" evidence="23">
    <location>
        <begin position="1"/>
        <end position="133"/>
    </location>
</feature>
<evidence type="ECO:0000256" key="5">
    <source>
        <dbReference type="ARBA" id="ARBA00022475"/>
    </source>
</evidence>
<evidence type="ECO:0000256" key="19">
    <source>
        <dbReference type="ARBA" id="ARBA00023286"/>
    </source>
</evidence>
<dbReference type="InterPro" id="IPR013621">
    <property type="entry name" value="Ion_trans_N"/>
</dbReference>
<dbReference type="PROSITE" id="PS00888">
    <property type="entry name" value="CNMP_BINDING_1"/>
    <property type="match status" value="1"/>
</dbReference>
<dbReference type="RefSeq" id="XP_029308341.1">
    <property type="nucleotide sequence ID" value="XM_029452481.1"/>
</dbReference>
<evidence type="ECO:0000313" key="26">
    <source>
        <dbReference type="Proteomes" id="UP000504630"/>
    </source>
</evidence>
<evidence type="ECO:0000256" key="7">
    <source>
        <dbReference type="ARBA" id="ARBA00022566"/>
    </source>
</evidence>
<dbReference type="GO" id="GO:0098855">
    <property type="term" value="C:HCN channel complex"/>
    <property type="evidence" value="ECO:0007669"/>
    <property type="project" value="TreeGrafter"/>
</dbReference>
<feature type="compositionally biased region" description="Low complexity" evidence="23">
    <location>
        <begin position="1122"/>
        <end position="1145"/>
    </location>
</feature>
<feature type="compositionally biased region" description="Basic and acidic residues" evidence="23">
    <location>
        <begin position="1453"/>
        <end position="1470"/>
    </location>
</feature>
<sequence length="1470" mass="156384">MDGVAGGVGTPGSAGGSGGDSLPRRNGGDSKRRSKSSLPSPGYRLSQASLEGERGSFGADSTSSGGRGRRLSIISSSTNPRDSLSFRTAGTPTTPVPLPPPPSSATAHPPPRSVGFTTTRATLPSTSSTGTGVMVVATGPETTTTTTCNTTAAGSPDFMGQYGLGGFGMGLDGEDYSTSNQSTFIQRQFGAMLQPGVNKFSLRMFGSHKAVALEQQRLKSAGTWIIHPYSDFRFYWDLLMLMLMMGNLIILPVGITFFRDENTPSWIIFNVVSDTLFMVDLVLNFRTGIIKEDNTEILLDPRAIRQKYLKNWFLVDFVSSIPVDYIFLMVDSLDSEVYRTARALRIVRFTKILSLLRLLRLSRLIRYIHQWEEIFHMTYDLASAMVRIVNLIGMMLLLCHWDGCLQFLVPMLQDFPPDCWVSKNMMVNDTWGLQYSYALFKAMSHMLCIGYGAQAPEGMTDVWLTMLSMIVGATCYAMFIGHATALIQSLDSSRRQYQEKYKQVEQYMSFHKLPADVRQKIHEYYEHRFQGKMFDEENILGELSEPLKEAIVSFNCRSLVANMPLFANADPNFVTAVLIKLRFEVFQPSDFIIREGTVGRKMYFIQHGRVGVLTRGNKETKLSDGSYFGEICLLTHGRRTASVRADTYCRLYSLSVDNFNEVLEEHPMMRRAFETVAVDRLDRIGRKNSMLLRKSSQGGSLGGSMGRGGGRGGGGQGSCDSMLVQQIVKHDSMPAMQDAIAAAAAGRSAVMGGSGTVSPRPRPVIWAPLVQAPLQAAAATSNVAIALMHQQQQLQQLQQQHALGGAFFLPSPLVSPSPSSSFPLSPPRPPVLQPLRPSVSSLIGMMTMGGIGGMGGLSPRGFPASPSTTGPPGGMISPPIAKTPTIPASSVLTSVQQGRPLHYSLRLQADHPSVIAESLGTPTGGGPPTPLLHKVPATNPLAACGAPSDGNTFMMGQQGAKEALLRHGGSSSQGLPSLGRLTQEARLLSASQPTLPHRSWAGVQPHPPLHRKASGGNLLTAPFLAGQLARGSSVGMLTSNAPVQLVTNIPFNTQTHVLATFPIQPALAQNLPTQAAPHIAYVSTPTVAASLPSSSPPKQTPLSSATPSPAPTPSSPTPILPQTPRSKPMTPSRSSSPPSCSFPSSAGTNPLSLSSTPRPKPISTSSPRSSSPSPSSSSTPPPSSVPVPLPQTYGPKSSFTFSSPPSSLITSMPPRSQSPRAKASNTPPSASPLSGPSLAPTPIPSPIPTPTQTCTRTSTPAQTPTPTLTPTQILPPTPSSSPIPVTAVPSLSKFQSSTPCLKPSVSSSARGQPLSQIAKQSPTQTAFPSPTPASTSTSRKITFSVHPVQQTPPVLTPSPVSVSGYSTKPTPVTTSSSTTTNPSSLTTTSSSTTTSSGIQCASSPTPKQKPTTTAVPNHPSKLNTPCTPASQASTTTTTQSEHAVPLLTTPPLKEGKKTLSCHSPEKTQRN</sequence>
<evidence type="ECO:0000256" key="15">
    <source>
        <dbReference type="ARBA" id="ARBA00023065"/>
    </source>
</evidence>
<evidence type="ECO:0000256" key="2">
    <source>
        <dbReference type="ARBA" id="ARBA00006305"/>
    </source>
</evidence>
<evidence type="ECO:0000256" key="21">
    <source>
        <dbReference type="ARBA" id="ARBA00034430"/>
    </source>
</evidence>
<keyword evidence="14" id="KW-0915">Sodium</keyword>
<dbReference type="GO" id="GO:0030424">
    <property type="term" value="C:axon"/>
    <property type="evidence" value="ECO:0007669"/>
    <property type="project" value="TreeGrafter"/>
</dbReference>
<dbReference type="CDD" id="cd00038">
    <property type="entry name" value="CAP_ED"/>
    <property type="match status" value="1"/>
</dbReference>
<evidence type="ECO:0000256" key="12">
    <source>
        <dbReference type="ARBA" id="ARBA00022958"/>
    </source>
</evidence>
<dbReference type="SMART" id="SM00100">
    <property type="entry name" value="cNMP"/>
    <property type="match status" value="1"/>
</dbReference>
<feature type="compositionally biased region" description="Pro residues" evidence="23">
    <location>
        <begin position="1239"/>
        <end position="1249"/>
    </location>
</feature>
<proteinExistence type="inferred from homology"/>
<keyword evidence="4" id="KW-0894">Sodium channel</keyword>
<dbReference type="OrthoDB" id="421226at2759"/>
<evidence type="ECO:0000256" key="20">
    <source>
        <dbReference type="ARBA" id="ARBA00023303"/>
    </source>
</evidence>
<keyword evidence="3" id="KW-0813">Transport</keyword>
<comment type="catalytic activity">
    <reaction evidence="22">
        <text>Na(+)(in) = Na(+)(out)</text>
        <dbReference type="Rhea" id="RHEA:34963"/>
        <dbReference type="ChEBI" id="CHEBI:29101"/>
    </reaction>
</comment>
<feature type="transmembrane region" description="Helical" evidence="24">
    <location>
        <begin position="388"/>
        <end position="412"/>
    </location>
</feature>
<feature type="compositionally biased region" description="Low complexity" evidence="23">
    <location>
        <begin position="1154"/>
        <end position="1178"/>
    </location>
</feature>
<dbReference type="GeneID" id="115021806"/>
<feature type="compositionally biased region" description="Gly residues" evidence="23">
    <location>
        <begin position="699"/>
        <end position="717"/>
    </location>
</feature>
<feature type="transmembrane region" description="Helical" evidence="24">
    <location>
        <begin position="234"/>
        <end position="258"/>
    </location>
</feature>
<keyword evidence="18" id="KW-0739">Sodium transport</keyword>
<evidence type="ECO:0000256" key="18">
    <source>
        <dbReference type="ARBA" id="ARBA00023201"/>
    </source>
</evidence>
<feature type="region of interest" description="Disordered" evidence="23">
    <location>
        <begin position="692"/>
        <end position="718"/>
    </location>
</feature>
<dbReference type="Gene3D" id="2.60.120.10">
    <property type="entry name" value="Jelly Rolls"/>
    <property type="match status" value="1"/>
</dbReference>
<evidence type="ECO:0000256" key="17">
    <source>
        <dbReference type="ARBA" id="ARBA00023149"/>
    </source>
</evidence>
<feature type="transmembrane region" description="Helical" evidence="24">
    <location>
        <begin position="463"/>
        <end position="487"/>
    </location>
</feature>
<dbReference type="FunFam" id="1.10.287.630:FF:000002">
    <property type="entry name" value="Potassium/sodium hyperpolarization-activated cyclic nucleotide-gated channel 4"/>
    <property type="match status" value="1"/>
</dbReference>
<feature type="compositionally biased region" description="Low complexity" evidence="23">
    <location>
        <begin position="1226"/>
        <end position="1238"/>
    </location>
</feature>
<evidence type="ECO:0000256" key="11">
    <source>
        <dbReference type="ARBA" id="ARBA00022882"/>
    </source>
</evidence>
<keyword evidence="7" id="KW-0116">cAMP-binding</keyword>
<dbReference type="SUPFAM" id="SSF81324">
    <property type="entry name" value="Voltage-gated potassium channels"/>
    <property type="match status" value="1"/>
</dbReference>
<feature type="region of interest" description="Disordered" evidence="23">
    <location>
        <begin position="1088"/>
        <end position="1470"/>
    </location>
</feature>
<evidence type="ECO:0000256" key="6">
    <source>
        <dbReference type="ARBA" id="ARBA00022538"/>
    </source>
</evidence>
<comment type="subcellular location">
    <subcellularLocation>
        <location evidence="1">Cell membrane</location>
        <topology evidence="1">Multi-pass membrane protein</topology>
    </subcellularLocation>
</comment>
<keyword evidence="5" id="KW-1003">Cell membrane</keyword>
<feature type="compositionally biased region" description="Polar residues" evidence="23">
    <location>
        <begin position="1292"/>
        <end position="1319"/>
    </location>
</feature>
<name>A0A6J2RDT8_COTGO</name>
<dbReference type="Pfam" id="PF00027">
    <property type="entry name" value="cNMP_binding"/>
    <property type="match status" value="1"/>
</dbReference>
<dbReference type="GO" id="GO:0030552">
    <property type="term" value="F:cAMP binding"/>
    <property type="evidence" value="ECO:0007669"/>
    <property type="project" value="UniProtKB-KW"/>
</dbReference>
<keyword evidence="10" id="KW-0631">Potassium channel</keyword>
<dbReference type="Gene3D" id="1.10.287.630">
    <property type="entry name" value="Helix hairpin bin"/>
    <property type="match status" value="1"/>
</dbReference>
<keyword evidence="19" id="KW-1071">Ligand-gated ion channel</keyword>
<evidence type="ECO:0000313" key="27">
    <source>
        <dbReference type="RefSeq" id="XP_029308341.1"/>
    </source>
</evidence>
<dbReference type="InParanoid" id="A0A6J2RDT8"/>
<feature type="compositionally biased region" description="Gly residues" evidence="23">
    <location>
        <begin position="1"/>
        <end position="19"/>
    </location>
</feature>
<feature type="compositionally biased region" description="Pro residues" evidence="23">
    <location>
        <begin position="94"/>
        <end position="112"/>
    </location>
</feature>
<evidence type="ECO:0000256" key="1">
    <source>
        <dbReference type="ARBA" id="ARBA00004651"/>
    </source>
</evidence>
<keyword evidence="17" id="KW-0114">cAMP</keyword>
<dbReference type="PRINTS" id="PR01217">
    <property type="entry name" value="PRICHEXTENSN"/>
</dbReference>
<feature type="compositionally biased region" description="Pro residues" evidence="23">
    <location>
        <begin position="1108"/>
        <end position="1121"/>
    </location>
</feature>
<dbReference type="InterPro" id="IPR000595">
    <property type="entry name" value="cNMP-bd_dom"/>
</dbReference>
<dbReference type="InterPro" id="IPR018488">
    <property type="entry name" value="cNMP-bd_CS"/>
</dbReference>
<dbReference type="SUPFAM" id="SSF51206">
    <property type="entry name" value="cAMP-binding domain-like"/>
    <property type="match status" value="1"/>
</dbReference>
<keyword evidence="13 24" id="KW-1133">Transmembrane helix</keyword>
<dbReference type="GO" id="GO:0003254">
    <property type="term" value="P:regulation of membrane depolarization"/>
    <property type="evidence" value="ECO:0007669"/>
    <property type="project" value="TreeGrafter"/>
</dbReference>
<dbReference type="GO" id="GO:0030425">
    <property type="term" value="C:dendrite"/>
    <property type="evidence" value="ECO:0007669"/>
    <property type="project" value="TreeGrafter"/>
</dbReference>
<dbReference type="InterPro" id="IPR051413">
    <property type="entry name" value="K/Na_HCN_channel"/>
</dbReference>
<dbReference type="FunFam" id="1.10.287.70:FF:000031">
    <property type="entry name" value="Potassium/sodium hyperpolarization-activated cyclic nucleotide-gated channel 1, putative"/>
    <property type="match status" value="1"/>
</dbReference>
<dbReference type="Pfam" id="PF00520">
    <property type="entry name" value="Ion_trans"/>
    <property type="match status" value="1"/>
</dbReference>
<dbReference type="InterPro" id="IPR014710">
    <property type="entry name" value="RmlC-like_jellyroll"/>
</dbReference>
<feature type="domain" description="Cyclic nucleotide-binding" evidence="25">
    <location>
        <begin position="565"/>
        <end position="671"/>
    </location>
</feature>
<dbReference type="KEGG" id="cgob:115021806"/>